<evidence type="ECO:0000313" key="4">
    <source>
        <dbReference type="Proteomes" id="UP001501822"/>
    </source>
</evidence>
<dbReference type="RefSeq" id="WP_252806387.1">
    <property type="nucleotide sequence ID" value="NZ_BAAABM010000045.1"/>
</dbReference>
<feature type="domain" description="RsbT co-antagonist protein RsbRD N-terminal" evidence="2">
    <location>
        <begin position="28"/>
        <end position="164"/>
    </location>
</feature>
<evidence type="ECO:0000313" key="3">
    <source>
        <dbReference type="EMBL" id="GAA0351982.1"/>
    </source>
</evidence>
<protein>
    <submittedName>
        <fullName evidence="3">Helix-turn-helix domain-containing protein</fullName>
    </submittedName>
</protein>
<accession>A0ABP3GSZ7</accession>
<dbReference type="Pfam" id="PF14361">
    <property type="entry name" value="RsbRD_N"/>
    <property type="match status" value="1"/>
</dbReference>
<dbReference type="Pfam" id="PF13556">
    <property type="entry name" value="HTH_30"/>
    <property type="match status" value="1"/>
</dbReference>
<dbReference type="InterPro" id="IPR025736">
    <property type="entry name" value="PucR_C-HTH_dom"/>
</dbReference>
<dbReference type="InterPro" id="IPR042070">
    <property type="entry name" value="PucR_C-HTH_sf"/>
</dbReference>
<dbReference type="InterPro" id="IPR025751">
    <property type="entry name" value="RsbRD_N_dom"/>
</dbReference>
<comment type="caution">
    <text evidence="3">The sequence shown here is derived from an EMBL/GenBank/DDBJ whole genome shotgun (WGS) entry which is preliminary data.</text>
</comment>
<gene>
    <name evidence="3" type="ORF">GCM10010151_47000</name>
</gene>
<reference evidence="4" key="1">
    <citation type="journal article" date="2019" name="Int. J. Syst. Evol. Microbiol.">
        <title>The Global Catalogue of Microorganisms (GCM) 10K type strain sequencing project: providing services to taxonomists for standard genome sequencing and annotation.</title>
        <authorList>
            <consortium name="The Broad Institute Genomics Platform"/>
            <consortium name="The Broad Institute Genome Sequencing Center for Infectious Disease"/>
            <person name="Wu L."/>
            <person name="Ma J."/>
        </authorList>
    </citation>
    <scope>NUCLEOTIDE SEQUENCE [LARGE SCALE GENOMIC DNA]</scope>
    <source>
        <strain evidence="4">JCM 3146</strain>
    </source>
</reference>
<sequence length="401" mass="43943">MDARAVTTGRTAGAPARRAASRLVERLPDLADRLTAEILSGDGALRPAGLTDDLWDACHTGLRHGIEAILDPGRRPDLHWARELGRRRAEQGLPLDQLLRSYRLAGRVFWESLVEVAAQHDPDQLPALAHHAVRVWQTIDQQSSVAAEAYRRTEFELLRRDEEQVQAVVDALLEGRGADGRLLAAATTVLGLPARGRFAVAVLRQDDALSRPVAGRPETAGGIRFLWRLRADARIAVADLGDADLDDLAEVLRAHACHHVGLSPVVDSPADLGHARWLAELALRTCRSPRQEVARLDRRLPAALVVSQPELAEHLRRSVLDGLTALDPAKRGLLLETLDAWLECGGSATEAARRLYCHPNTVLNRLRHLERISGRSTSRPLDLVEIVLARHALHEDGGNPA</sequence>
<dbReference type="EMBL" id="BAAABM010000045">
    <property type="protein sequence ID" value="GAA0351982.1"/>
    <property type="molecule type" value="Genomic_DNA"/>
</dbReference>
<keyword evidence="4" id="KW-1185">Reference proteome</keyword>
<dbReference type="Gene3D" id="1.10.10.2840">
    <property type="entry name" value="PucR C-terminal helix-turn-helix domain"/>
    <property type="match status" value="1"/>
</dbReference>
<dbReference type="InterPro" id="IPR051448">
    <property type="entry name" value="CdaR-like_regulators"/>
</dbReference>
<feature type="domain" description="PucR C-terminal helix-turn-helix" evidence="1">
    <location>
        <begin position="334"/>
        <end position="389"/>
    </location>
</feature>
<dbReference type="PANTHER" id="PTHR33744">
    <property type="entry name" value="CARBOHYDRATE DIACID REGULATOR"/>
    <property type="match status" value="1"/>
</dbReference>
<dbReference type="Proteomes" id="UP001501822">
    <property type="component" value="Unassembled WGS sequence"/>
</dbReference>
<organism evidence="3 4">
    <name type="scientific">Actinoallomurus spadix</name>
    <dbReference type="NCBI Taxonomy" id="79912"/>
    <lineage>
        <taxon>Bacteria</taxon>
        <taxon>Bacillati</taxon>
        <taxon>Actinomycetota</taxon>
        <taxon>Actinomycetes</taxon>
        <taxon>Streptosporangiales</taxon>
        <taxon>Thermomonosporaceae</taxon>
        <taxon>Actinoallomurus</taxon>
    </lineage>
</organism>
<evidence type="ECO:0000259" key="1">
    <source>
        <dbReference type="Pfam" id="PF13556"/>
    </source>
</evidence>
<name>A0ABP3GSZ7_9ACTN</name>
<dbReference type="PANTHER" id="PTHR33744:SF1">
    <property type="entry name" value="DNA-BINDING TRANSCRIPTIONAL ACTIVATOR ADER"/>
    <property type="match status" value="1"/>
</dbReference>
<evidence type="ECO:0000259" key="2">
    <source>
        <dbReference type="Pfam" id="PF14361"/>
    </source>
</evidence>
<proteinExistence type="predicted"/>